<dbReference type="Gene3D" id="3.30.420.10">
    <property type="entry name" value="Ribonuclease H-like superfamily/Ribonuclease H"/>
    <property type="match status" value="1"/>
</dbReference>
<evidence type="ECO:0000256" key="4">
    <source>
        <dbReference type="ARBA" id="ARBA00012180"/>
    </source>
</evidence>
<evidence type="ECO:0000313" key="12">
    <source>
        <dbReference type="Proteomes" id="UP000606720"/>
    </source>
</evidence>
<comment type="caution">
    <text evidence="11">The sequence shown here is derived from an EMBL/GenBank/DDBJ whole genome shotgun (WGS) entry which is preliminary data.</text>
</comment>
<keyword evidence="9" id="KW-0460">Magnesium</keyword>
<keyword evidence="12" id="KW-1185">Reference proteome</keyword>
<keyword evidence="6" id="KW-0479">Metal-binding</keyword>
<evidence type="ECO:0000259" key="10">
    <source>
        <dbReference type="PROSITE" id="PS50879"/>
    </source>
</evidence>
<dbReference type="PROSITE" id="PS50879">
    <property type="entry name" value="RNASE_H_1"/>
    <property type="match status" value="1"/>
</dbReference>
<evidence type="ECO:0000256" key="3">
    <source>
        <dbReference type="ARBA" id="ARBA00005300"/>
    </source>
</evidence>
<dbReference type="SUPFAM" id="SSF55658">
    <property type="entry name" value="L9 N-domain-like"/>
    <property type="match status" value="1"/>
</dbReference>
<dbReference type="InterPro" id="IPR050092">
    <property type="entry name" value="RNase_H"/>
</dbReference>
<protein>
    <recommendedName>
        <fullName evidence="4">ribonuclease H</fullName>
        <ecNumber evidence="4">3.1.26.4</ecNumber>
    </recommendedName>
</protein>
<dbReference type="GO" id="GO:0003676">
    <property type="term" value="F:nucleic acid binding"/>
    <property type="evidence" value="ECO:0007669"/>
    <property type="project" value="InterPro"/>
</dbReference>
<dbReference type="AlphaFoldDB" id="A0A923LQ98"/>
<evidence type="ECO:0000256" key="8">
    <source>
        <dbReference type="ARBA" id="ARBA00022801"/>
    </source>
</evidence>
<keyword evidence="5" id="KW-0540">Nuclease</keyword>
<proteinExistence type="inferred from homology"/>
<dbReference type="Pfam" id="PF01693">
    <property type="entry name" value="Cauli_VI"/>
    <property type="match status" value="1"/>
</dbReference>
<dbReference type="EC" id="3.1.26.4" evidence="4"/>
<comment type="similarity">
    <text evidence="3">Belongs to the RNase H family.</text>
</comment>
<evidence type="ECO:0000256" key="6">
    <source>
        <dbReference type="ARBA" id="ARBA00022723"/>
    </source>
</evidence>
<keyword evidence="7" id="KW-0255">Endonuclease</keyword>
<dbReference type="InterPro" id="IPR011320">
    <property type="entry name" value="RNase_H1_N"/>
</dbReference>
<dbReference type="PANTHER" id="PTHR10642">
    <property type="entry name" value="RIBONUCLEASE H1"/>
    <property type="match status" value="1"/>
</dbReference>
<dbReference type="Pfam" id="PF00075">
    <property type="entry name" value="RNase_H"/>
    <property type="match status" value="1"/>
</dbReference>
<dbReference type="InterPro" id="IPR009027">
    <property type="entry name" value="Ribosomal_bL9/RNase_H1_N"/>
</dbReference>
<dbReference type="GO" id="GO:0046872">
    <property type="term" value="F:metal ion binding"/>
    <property type="evidence" value="ECO:0007669"/>
    <property type="project" value="UniProtKB-KW"/>
</dbReference>
<evidence type="ECO:0000256" key="5">
    <source>
        <dbReference type="ARBA" id="ARBA00022722"/>
    </source>
</evidence>
<dbReference type="GO" id="GO:0004523">
    <property type="term" value="F:RNA-DNA hybrid ribonuclease activity"/>
    <property type="evidence" value="ECO:0007669"/>
    <property type="project" value="UniProtKB-EC"/>
</dbReference>
<evidence type="ECO:0000256" key="1">
    <source>
        <dbReference type="ARBA" id="ARBA00000077"/>
    </source>
</evidence>
<dbReference type="InterPro" id="IPR037056">
    <property type="entry name" value="RNase_H1_N_sf"/>
</dbReference>
<accession>A0A923LQ98</accession>
<comment type="cofactor">
    <cofactor evidence="2">
        <name>Mg(2+)</name>
        <dbReference type="ChEBI" id="CHEBI:18420"/>
    </cofactor>
</comment>
<dbReference type="InterPro" id="IPR002156">
    <property type="entry name" value="RNaseH_domain"/>
</dbReference>
<reference evidence="11" key="1">
    <citation type="submission" date="2020-08" db="EMBL/GenBank/DDBJ databases">
        <title>Genome public.</title>
        <authorList>
            <person name="Liu C."/>
            <person name="Sun Q."/>
        </authorList>
    </citation>
    <scope>NUCLEOTIDE SEQUENCE</scope>
    <source>
        <strain evidence="11">BX1005</strain>
    </source>
</reference>
<dbReference type="RefSeq" id="WP_178052289.1">
    <property type="nucleotide sequence ID" value="NZ_JACOPH010000006.1"/>
</dbReference>
<dbReference type="InterPro" id="IPR036397">
    <property type="entry name" value="RNaseH_sf"/>
</dbReference>
<keyword evidence="8" id="KW-0378">Hydrolase</keyword>
<dbReference type="Proteomes" id="UP000606720">
    <property type="component" value="Unassembled WGS sequence"/>
</dbReference>
<dbReference type="CDD" id="cd09277">
    <property type="entry name" value="RNase_HI_bacteria_like"/>
    <property type="match status" value="1"/>
</dbReference>
<dbReference type="FunFam" id="3.40.970.10:FF:000001">
    <property type="entry name" value="Ribonuclease H1"/>
    <property type="match status" value="1"/>
</dbReference>
<gene>
    <name evidence="11" type="ORF">H8S17_09070</name>
</gene>
<organism evidence="11 12">
    <name type="scientific">Roseburia zhanii</name>
    <dbReference type="NCBI Taxonomy" id="2763064"/>
    <lineage>
        <taxon>Bacteria</taxon>
        <taxon>Bacillati</taxon>
        <taxon>Bacillota</taxon>
        <taxon>Clostridia</taxon>
        <taxon>Lachnospirales</taxon>
        <taxon>Lachnospiraceae</taxon>
        <taxon>Roseburia</taxon>
    </lineage>
</organism>
<dbReference type="EMBL" id="JACOPH010000006">
    <property type="protein sequence ID" value="MBC5714360.1"/>
    <property type="molecule type" value="Genomic_DNA"/>
</dbReference>
<evidence type="ECO:0000256" key="7">
    <source>
        <dbReference type="ARBA" id="ARBA00022759"/>
    </source>
</evidence>
<dbReference type="PANTHER" id="PTHR10642:SF26">
    <property type="entry name" value="RIBONUCLEASE H1"/>
    <property type="match status" value="1"/>
</dbReference>
<name>A0A923LQ98_9FIRM</name>
<evidence type="ECO:0000256" key="9">
    <source>
        <dbReference type="ARBA" id="ARBA00022842"/>
    </source>
</evidence>
<dbReference type="InterPro" id="IPR012337">
    <property type="entry name" value="RNaseH-like_sf"/>
</dbReference>
<dbReference type="GO" id="GO:0043137">
    <property type="term" value="P:DNA replication, removal of RNA primer"/>
    <property type="evidence" value="ECO:0007669"/>
    <property type="project" value="TreeGrafter"/>
</dbReference>
<dbReference type="SUPFAM" id="SSF53098">
    <property type="entry name" value="Ribonuclease H-like"/>
    <property type="match status" value="1"/>
</dbReference>
<evidence type="ECO:0000256" key="2">
    <source>
        <dbReference type="ARBA" id="ARBA00001946"/>
    </source>
</evidence>
<feature type="domain" description="RNase H type-1" evidence="10">
    <location>
        <begin position="88"/>
        <end position="230"/>
    </location>
</feature>
<dbReference type="Gene3D" id="3.40.970.10">
    <property type="entry name" value="Ribonuclease H1, N-terminal domain"/>
    <property type="match status" value="1"/>
</dbReference>
<evidence type="ECO:0000313" key="11">
    <source>
        <dbReference type="EMBL" id="MBC5714360.1"/>
    </source>
</evidence>
<comment type="catalytic activity">
    <reaction evidence="1">
        <text>Endonucleolytic cleavage to 5'-phosphomonoester.</text>
        <dbReference type="EC" id="3.1.26.4"/>
    </reaction>
</comment>
<sequence length="232" mass="26299">MAKFCVYAVARGRKTGVFHTWPECQAQVKGYKNPVFKGFMTEEEAKEWLLSGNQKYQKSEKKELPPEQIDWSTYFEEDHLDTNELPAVMPEAYAFVDGSYNDNYNGRKVYGYGGIVHANGEDVYVSGHGCEEAYVVSRQIPGEVFGSLSAIEKAIELGVPHLVVFYDYAGLGHWATSGKRWKAEKPIAKAYVQKYDEFSEKIKVNFYHVKAHTDIAGNEMVDKMAKREVGIL</sequence>